<dbReference type="Proteomes" id="UP001449225">
    <property type="component" value="Unassembled WGS sequence"/>
</dbReference>
<keyword evidence="3" id="KW-1185">Reference proteome</keyword>
<evidence type="ECO:0000256" key="1">
    <source>
        <dbReference type="SAM" id="Phobius"/>
    </source>
</evidence>
<keyword evidence="1" id="KW-0472">Membrane</keyword>
<dbReference type="RefSeq" id="WP_342853831.1">
    <property type="nucleotide sequence ID" value="NZ_JBBMRA010000002.1"/>
</dbReference>
<reference evidence="2 3" key="1">
    <citation type="submission" date="2024-03" db="EMBL/GenBank/DDBJ databases">
        <title>Community enrichment and isolation of bacterial strains for fucoidan degradation.</title>
        <authorList>
            <person name="Sichert A."/>
        </authorList>
    </citation>
    <scope>NUCLEOTIDE SEQUENCE [LARGE SCALE GENOMIC DNA]</scope>
    <source>
        <strain evidence="2 3">AS76</strain>
    </source>
</reference>
<sequence length="107" mass="11946">MVNLTLKQKVFLLTLIPLIAILGIVMFVANMQLRVVGEHQIEAFRAELLESKHNEVKSYVELALSSIEHIYDHSYAGDQAGQEKALEILTELSYGKGGGRLYICLSI</sequence>
<dbReference type="EMBL" id="JBBMRA010000002">
    <property type="protein sequence ID" value="MEM5535609.1"/>
    <property type="molecule type" value="Genomic_DNA"/>
</dbReference>
<evidence type="ECO:0008006" key="4">
    <source>
        <dbReference type="Google" id="ProtNLM"/>
    </source>
</evidence>
<feature type="transmembrane region" description="Helical" evidence="1">
    <location>
        <begin position="12"/>
        <end position="29"/>
    </location>
</feature>
<name>A0ABU9TQT5_9GAMM</name>
<comment type="caution">
    <text evidence="2">The sequence shown here is derived from an EMBL/GenBank/DDBJ whole genome shotgun (WGS) entry which is preliminary data.</text>
</comment>
<evidence type="ECO:0000313" key="3">
    <source>
        <dbReference type="Proteomes" id="UP001449225"/>
    </source>
</evidence>
<gene>
    <name evidence="2" type="ORF">WNY58_04300</name>
</gene>
<keyword evidence="1" id="KW-1133">Transmembrane helix</keyword>
<keyword evidence="1" id="KW-0812">Transmembrane</keyword>
<organism evidence="2 3">
    <name type="scientific">Neptuniibacter pectenicola</name>
    <dbReference type="NCBI Taxonomy" id="1806669"/>
    <lineage>
        <taxon>Bacteria</taxon>
        <taxon>Pseudomonadati</taxon>
        <taxon>Pseudomonadota</taxon>
        <taxon>Gammaproteobacteria</taxon>
        <taxon>Oceanospirillales</taxon>
        <taxon>Oceanospirillaceae</taxon>
        <taxon>Neptuniibacter</taxon>
    </lineage>
</organism>
<dbReference type="Gene3D" id="3.30.450.20">
    <property type="entry name" value="PAS domain"/>
    <property type="match status" value="1"/>
</dbReference>
<proteinExistence type="predicted"/>
<accession>A0ABU9TQT5</accession>
<evidence type="ECO:0000313" key="2">
    <source>
        <dbReference type="EMBL" id="MEM5535609.1"/>
    </source>
</evidence>
<protein>
    <recommendedName>
        <fullName evidence="4">Methyl-accepting chemotaxis protein</fullName>
    </recommendedName>
</protein>